<evidence type="ECO:0000259" key="3">
    <source>
        <dbReference type="Pfam" id="PF13193"/>
    </source>
</evidence>
<comment type="caution">
    <text evidence="4">The sequence shown here is derived from an EMBL/GenBank/DDBJ whole genome shotgun (WGS) entry which is preliminary data.</text>
</comment>
<dbReference type="PANTHER" id="PTHR43201:SF5">
    <property type="entry name" value="MEDIUM-CHAIN ACYL-COA LIGASE ACSF2, MITOCHONDRIAL"/>
    <property type="match status" value="1"/>
</dbReference>
<dbReference type="EMBL" id="LJUI01000017">
    <property type="protein sequence ID" value="KPK70419.1"/>
    <property type="molecule type" value="Genomic_DNA"/>
</dbReference>
<dbReference type="GO" id="GO:0031956">
    <property type="term" value="F:medium-chain fatty acid-CoA ligase activity"/>
    <property type="evidence" value="ECO:0007669"/>
    <property type="project" value="TreeGrafter"/>
</dbReference>
<name>A0A0S8GBB4_UNCT6</name>
<gene>
    <name evidence="4" type="ORF">AMJ82_03440</name>
</gene>
<accession>A0A0S8GBB4</accession>
<dbReference type="AlphaFoldDB" id="A0A0S8GBB4"/>
<dbReference type="Gene3D" id="3.40.50.12780">
    <property type="entry name" value="N-terminal domain of ligase-like"/>
    <property type="match status" value="1"/>
</dbReference>
<reference evidence="4 5" key="1">
    <citation type="journal article" date="2015" name="Microbiome">
        <title>Genomic resolution of linkages in carbon, nitrogen, and sulfur cycling among widespread estuary sediment bacteria.</title>
        <authorList>
            <person name="Baker B.J."/>
            <person name="Lazar C.S."/>
            <person name="Teske A.P."/>
            <person name="Dick G.J."/>
        </authorList>
    </citation>
    <scope>NUCLEOTIDE SEQUENCE [LARGE SCALE GENOMIC DNA]</scope>
    <source>
        <strain evidence="4">SM23_40</strain>
    </source>
</reference>
<dbReference type="InterPro" id="IPR042099">
    <property type="entry name" value="ANL_N_sf"/>
</dbReference>
<evidence type="ECO:0000256" key="1">
    <source>
        <dbReference type="ARBA" id="ARBA00006432"/>
    </source>
</evidence>
<dbReference type="SUPFAM" id="SSF56801">
    <property type="entry name" value="Acetyl-CoA synthetase-like"/>
    <property type="match status" value="1"/>
</dbReference>
<evidence type="ECO:0000256" key="2">
    <source>
        <dbReference type="ARBA" id="ARBA00022598"/>
    </source>
</evidence>
<comment type="similarity">
    <text evidence="1">Belongs to the ATP-dependent AMP-binding enzyme family.</text>
</comment>
<dbReference type="Gene3D" id="3.30.300.30">
    <property type="match status" value="1"/>
</dbReference>
<organism evidence="4 5">
    <name type="scientific">candidate division TA06 bacterium SM23_40</name>
    <dbReference type="NCBI Taxonomy" id="1703774"/>
    <lineage>
        <taxon>Bacteria</taxon>
        <taxon>Bacteria division TA06</taxon>
    </lineage>
</organism>
<dbReference type="PANTHER" id="PTHR43201">
    <property type="entry name" value="ACYL-COA SYNTHETASE"/>
    <property type="match status" value="1"/>
</dbReference>
<dbReference type="Pfam" id="PF13193">
    <property type="entry name" value="AMP-binding_C"/>
    <property type="match status" value="1"/>
</dbReference>
<dbReference type="InterPro" id="IPR045851">
    <property type="entry name" value="AMP-bd_C_sf"/>
</dbReference>
<sequence length="163" mass="18683">MAGYYGDEELTKRTIREGWLYTGDLGGIDEKGYLFVVGRVKDVIVTSAGKNVYPEEVEAELVLSPYIAEALVVGRTDPETEREDVQAIIVVDEEVLSKMERSRGAVLTDDELHELLRSEVKKCCERLAPYKRVKRLEIRREGFPMTTTRKIKRYLFKDRAIPV</sequence>
<proteinExistence type="inferred from homology"/>
<dbReference type="Proteomes" id="UP000051717">
    <property type="component" value="Unassembled WGS sequence"/>
</dbReference>
<feature type="domain" description="AMP-binding enzyme C-terminal" evidence="3">
    <location>
        <begin position="56"/>
        <end position="150"/>
    </location>
</feature>
<dbReference type="PATRIC" id="fig|1703774.3.peg.1081"/>
<protein>
    <recommendedName>
        <fullName evidence="3">AMP-binding enzyme C-terminal domain-containing protein</fullName>
    </recommendedName>
</protein>
<dbReference type="GO" id="GO:0006631">
    <property type="term" value="P:fatty acid metabolic process"/>
    <property type="evidence" value="ECO:0007669"/>
    <property type="project" value="TreeGrafter"/>
</dbReference>
<keyword evidence="2" id="KW-0436">Ligase</keyword>
<evidence type="ECO:0000313" key="4">
    <source>
        <dbReference type="EMBL" id="KPK70419.1"/>
    </source>
</evidence>
<dbReference type="InterPro" id="IPR025110">
    <property type="entry name" value="AMP-bd_C"/>
</dbReference>
<evidence type="ECO:0000313" key="5">
    <source>
        <dbReference type="Proteomes" id="UP000051717"/>
    </source>
</evidence>